<organism evidence="2">
    <name type="scientific">Selaginella moellendorffii</name>
    <name type="common">Spikemoss</name>
    <dbReference type="NCBI Taxonomy" id="88036"/>
    <lineage>
        <taxon>Eukaryota</taxon>
        <taxon>Viridiplantae</taxon>
        <taxon>Streptophyta</taxon>
        <taxon>Embryophyta</taxon>
        <taxon>Tracheophyta</taxon>
        <taxon>Lycopodiopsida</taxon>
        <taxon>Selaginellales</taxon>
        <taxon>Selaginellaceae</taxon>
        <taxon>Selaginella</taxon>
    </lineage>
</organism>
<dbReference type="EMBL" id="GL377648">
    <property type="protein sequence ID" value="EFJ11295.1"/>
    <property type="molecule type" value="Genomic_DNA"/>
</dbReference>
<dbReference type="InParanoid" id="D8SWH6"/>
<proteinExistence type="predicted"/>
<name>D8SWH6_SELML</name>
<keyword evidence="2" id="KW-1185">Reference proteome</keyword>
<dbReference type="Gramene" id="EFJ11295">
    <property type="protein sequence ID" value="EFJ11295"/>
    <property type="gene ID" value="SELMODRAFT_426477"/>
</dbReference>
<protein>
    <submittedName>
        <fullName evidence="1">Uncharacterized protein</fullName>
    </submittedName>
</protein>
<gene>
    <name evidence="1" type="ORF">SELMODRAFT_426477</name>
</gene>
<dbReference type="Proteomes" id="UP000001514">
    <property type="component" value="Unassembled WGS sequence"/>
</dbReference>
<accession>D8SWH6</accession>
<reference evidence="1 2" key="1">
    <citation type="journal article" date="2011" name="Science">
        <title>The Selaginella genome identifies genetic changes associated with the evolution of vascular plants.</title>
        <authorList>
            <person name="Banks J.A."/>
            <person name="Nishiyama T."/>
            <person name="Hasebe M."/>
            <person name="Bowman J.L."/>
            <person name="Gribskov M."/>
            <person name="dePamphilis C."/>
            <person name="Albert V.A."/>
            <person name="Aono N."/>
            <person name="Aoyama T."/>
            <person name="Ambrose B.A."/>
            <person name="Ashton N.W."/>
            <person name="Axtell M.J."/>
            <person name="Barker E."/>
            <person name="Barker M.S."/>
            <person name="Bennetzen J.L."/>
            <person name="Bonawitz N.D."/>
            <person name="Chapple C."/>
            <person name="Cheng C."/>
            <person name="Correa L.G."/>
            <person name="Dacre M."/>
            <person name="DeBarry J."/>
            <person name="Dreyer I."/>
            <person name="Elias M."/>
            <person name="Engstrom E.M."/>
            <person name="Estelle M."/>
            <person name="Feng L."/>
            <person name="Finet C."/>
            <person name="Floyd S.K."/>
            <person name="Frommer W.B."/>
            <person name="Fujita T."/>
            <person name="Gramzow L."/>
            <person name="Gutensohn M."/>
            <person name="Harholt J."/>
            <person name="Hattori M."/>
            <person name="Heyl A."/>
            <person name="Hirai T."/>
            <person name="Hiwatashi Y."/>
            <person name="Ishikawa M."/>
            <person name="Iwata M."/>
            <person name="Karol K.G."/>
            <person name="Koehler B."/>
            <person name="Kolukisaoglu U."/>
            <person name="Kubo M."/>
            <person name="Kurata T."/>
            <person name="Lalonde S."/>
            <person name="Li K."/>
            <person name="Li Y."/>
            <person name="Litt A."/>
            <person name="Lyons E."/>
            <person name="Manning G."/>
            <person name="Maruyama T."/>
            <person name="Michael T.P."/>
            <person name="Mikami K."/>
            <person name="Miyazaki S."/>
            <person name="Morinaga S."/>
            <person name="Murata T."/>
            <person name="Mueller-Roeber B."/>
            <person name="Nelson D.R."/>
            <person name="Obara M."/>
            <person name="Oguri Y."/>
            <person name="Olmstead R.G."/>
            <person name="Onodera N."/>
            <person name="Petersen B.L."/>
            <person name="Pils B."/>
            <person name="Prigge M."/>
            <person name="Rensing S.A."/>
            <person name="Riano-Pachon D.M."/>
            <person name="Roberts A.W."/>
            <person name="Sato Y."/>
            <person name="Scheller H.V."/>
            <person name="Schulz B."/>
            <person name="Schulz C."/>
            <person name="Shakirov E.V."/>
            <person name="Shibagaki N."/>
            <person name="Shinohara N."/>
            <person name="Shippen D.E."/>
            <person name="Soerensen I."/>
            <person name="Sotooka R."/>
            <person name="Sugimoto N."/>
            <person name="Sugita M."/>
            <person name="Sumikawa N."/>
            <person name="Tanurdzic M."/>
            <person name="Theissen G."/>
            <person name="Ulvskov P."/>
            <person name="Wakazuki S."/>
            <person name="Weng J.K."/>
            <person name="Willats W.W."/>
            <person name="Wipf D."/>
            <person name="Wolf P.G."/>
            <person name="Yang L."/>
            <person name="Zimmer A.D."/>
            <person name="Zhu Q."/>
            <person name="Mitros T."/>
            <person name="Hellsten U."/>
            <person name="Loque D."/>
            <person name="Otillar R."/>
            <person name="Salamov A."/>
            <person name="Schmutz J."/>
            <person name="Shapiro H."/>
            <person name="Lindquist E."/>
            <person name="Lucas S."/>
            <person name="Rokhsar D."/>
            <person name="Grigoriev I.V."/>
        </authorList>
    </citation>
    <scope>NUCLEOTIDE SEQUENCE [LARGE SCALE GENOMIC DNA]</scope>
</reference>
<sequence length="210" mass="24270">MALWFLGEDEEDRVLDGFVPLLTALAKLGDFAPAIEGLRTEECKLVDGELKFGEIDGEIVSEGLRRFYVREWFINAMLMQSDYYNSLWIKFRCKDRKLLEDPEFKKQVIGVKHNGGLESESEGKCVISEASWEVLKGVIKAEYQQITLEMAYKKKKDKKELLEAKAEESLKALEGVEECLHSRVYNKDYLQLAKSIIQKRPISIFSTWFN</sequence>
<dbReference type="AlphaFoldDB" id="D8SWH6"/>
<dbReference type="KEGG" id="smo:SELMODRAFT_426477"/>
<dbReference type="HOGENOM" id="CLU_1565544_0_0_1"/>
<evidence type="ECO:0000313" key="1">
    <source>
        <dbReference type="EMBL" id="EFJ11295.1"/>
    </source>
</evidence>
<evidence type="ECO:0000313" key="2">
    <source>
        <dbReference type="Proteomes" id="UP000001514"/>
    </source>
</evidence>